<evidence type="ECO:0000256" key="1">
    <source>
        <dbReference type="SAM" id="Phobius"/>
    </source>
</evidence>
<proteinExistence type="predicted"/>
<dbReference type="EMBL" id="AP021874">
    <property type="protein sequence ID" value="BBO67454.1"/>
    <property type="molecule type" value="Genomic_DNA"/>
</dbReference>
<feature type="transmembrane region" description="Helical" evidence="1">
    <location>
        <begin position="18"/>
        <end position="41"/>
    </location>
</feature>
<dbReference type="Pfam" id="PF03793">
    <property type="entry name" value="PASTA"/>
    <property type="match status" value="2"/>
</dbReference>
<dbReference type="InterPro" id="IPR005543">
    <property type="entry name" value="PASTA_dom"/>
</dbReference>
<dbReference type="CDD" id="cd06577">
    <property type="entry name" value="PASTA_pknB"/>
    <property type="match status" value="3"/>
</dbReference>
<name>A0A5K7YM66_9BACT</name>
<feature type="domain" description="PASTA" evidence="2">
    <location>
        <begin position="179"/>
        <end position="248"/>
    </location>
</feature>
<evidence type="ECO:0000313" key="3">
    <source>
        <dbReference type="EMBL" id="BBO67454.1"/>
    </source>
</evidence>
<feature type="domain" description="PASTA" evidence="2">
    <location>
        <begin position="43"/>
        <end position="110"/>
    </location>
</feature>
<dbReference type="AlphaFoldDB" id="A0A5K7YM66"/>
<organism evidence="3 4">
    <name type="scientific">Desulfosarcina alkanivorans</name>
    <dbReference type="NCBI Taxonomy" id="571177"/>
    <lineage>
        <taxon>Bacteria</taxon>
        <taxon>Pseudomonadati</taxon>
        <taxon>Thermodesulfobacteriota</taxon>
        <taxon>Desulfobacteria</taxon>
        <taxon>Desulfobacterales</taxon>
        <taxon>Desulfosarcinaceae</taxon>
        <taxon>Desulfosarcina</taxon>
    </lineage>
</organism>
<keyword evidence="4" id="KW-1185">Reference proteome</keyword>
<dbReference type="Gene3D" id="3.30.10.20">
    <property type="match status" value="3"/>
</dbReference>
<dbReference type="KEGG" id="dalk:DSCA_13840"/>
<evidence type="ECO:0000259" key="2">
    <source>
        <dbReference type="PROSITE" id="PS51178"/>
    </source>
</evidence>
<dbReference type="SMART" id="SM00740">
    <property type="entry name" value="PASTA"/>
    <property type="match status" value="3"/>
</dbReference>
<sequence length="333" mass="36173">MPAPDSSSKDLTQKILRLVLLTGLFMAMAGIGAYLALTLIIKGADTVVVPDLVGKDVLYGLEILSDLGLNTRVKGTAYHDQVPKNHVIDQDPDPGAAIKRGRDVRIRVSRGPQTIVMPNLTGLSRQQGEILLAENGLCQGAVAVMASFRHTAGRVISQTPQPGTTVSRHTCADLMVSRGPPSPAFPMVDLAGFTLEAAIRRLEQLQLTVGKILAVRRAGPQLDTVVDQLPLAGYRVIPGSPVDLTVNRSVDGRHSGDPGKADQVELFRFSLENGFLKKRVRVKMIQARYSLDLLDDFMSPGQEIWLLVPKNGNPTVLVYVDDQLMETRIMSAR</sequence>
<gene>
    <name evidence="3" type="ORF">DSCA_13840</name>
</gene>
<evidence type="ECO:0000313" key="4">
    <source>
        <dbReference type="Proteomes" id="UP000427906"/>
    </source>
</evidence>
<protein>
    <recommendedName>
        <fullName evidence="2">PASTA domain-containing protein</fullName>
    </recommendedName>
</protein>
<feature type="domain" description="PASTA" evidence="2">
    <location>
        <begin position="111"/>
        <end position="178"/>
    </location>
</feature>
<keyword evidence="1" id="KW-1133">Transmembrane helix</keyword>
<dbReference type="PROSITE" id="PS51178">
    <property type="entry name" value="PASTA"/>
    <property type="match status" value="3"/>
</dbReference>
<dbReference type="Proteomes" id="UP000427906">
    <property type="component" value="Chromosome"/>
</dbReference>
<keyword evidence="1" id="KW-0472">Membrane</keyword>
<accession>A0A5K7YM66</accession>
<keyword evidence="1" id="KW-0812">Transmembrane</keyword>
<reference evidence="3 4" key="1">
    <citation type="submission" date="2019-11" db="EMBL/GenBank/DDBJ databases">
        <title>Comparative genomics of hydrocarbon-degrading Desulfosarcina strains.</title>
        <authorList>
            <person name="Watanabe M."/>
            <person name="Kojima H."/>
            <person name="Fukui M."/>
        </authorList>
    </citation>
    <scope>NUCLEOTIDE SEQUENCE [LARGE SCALE GENOMIC DNA]</scope>
    <source>
        <strain evidence="3 4">PL12</strain>
    </source>
</reference>
<dbReference type="OrthoDB" id="5413511at2"/>